<dbReference type="Proteomes" id="UP001208570">
    <property type="component" value="Unassembled WGS sequence"/>
</dbReference>
<keyword evidence="2" id="KW-1133">Transmembrane helix</keyword>
<feature type="region of interest" description="Disordered" evidence="1">
    <location>
        <begin position="116"/>
        <end position="151"/>
    </location>
</feature>
<comment type="caution">
    <text evidence="3">The sequence shown here is derived from an EMBL/GenBank/DDBJ whole genome shotgun (WGS) entry which is preliminary data.</text>
</comment>
<dbReference type="AlphaFoldDB" id="A0AAD9MPY7"/>
<dbReference type="EMBL" id="JAODUP010001061">
    <property type="protein sequence ID" value="KAK2141652.1"/>
    <property type="molecule type" value="Genomic_DNA"/>
</dbReference>
<proteinExistence type="predicted"/>
<feature type="region of interest" description="Disordered" evidence="1">
    <location>
        <begin position="366"/>
        <end position="414"/>
    </location>
</feature>
<dbReference type="PANTHER" id="PTHR11360">
    <property type="entry name" value="MONOCARBOXYLATE TRANSPORTER"/>
    <property type="match status" value="1"/>
</dbReference>
<reference evidence="3" key="1">
    <citation type="journal article" date="2023" name="Mol. Biol. Evol.">
        <title>Third-Generation Sequencing Reveals the Adaptive Role of the Epigenome in Three Deep-Sea Polychaetes.</title>
        <authorList>
            <person name="Perez M."/>
            <person name="Aroh O."/>
            <person name="Sun Y."/>
            <person name="Lan Y."/>
            <person name="Juniper S.K."/>
            <person name="Young C.R."/>
            <person name="Angers B."/>
            <person name="Qian P.Y."/>
        </authorList>
    </citation>
    <scope>NUCLEOTIDE SEQUENCE</scope>
    <source>
        <strain evidence="3">P08H-3</strain>
    </source>
</reference>
<evidence type="ECO:0000313" key="3">
    <source>
        <dbReference type="EMBL" id="KAK2141652.1"/>
    </source>
</evidence>
<feature type="transmembrane region" description="Helical" evidence="2">
    <location>
        <begin position="25"/>
        <end position="43"/>
    </location>
</feature>
<dbReference type="Pfam" id="PF07690">
    <property type="entry name" value="MFS_1"/>
    <property type="match status" value="1"/>
</dbReference>
<dbReference type="Gene3D" id="1.20.1250.20">
    <property type="entry name" value="MFS general substrate transporter like domains"/>
    <property type="match status" value="1"/>
</dbReference>
<dbReference type="GO" id="GO:0022857">
    <property type="term" value="F:transmembrane transporter activity"/>
    <property type="evidence" value="ECO:0007669"/>
    <property type="project" value="InterPro"/>
</dbReference>
<protein>
    <recommendedName>
        <fullName evidence="5">Monocarboxylate transporter</fullName>
    </recommendedName>
</protein>
<feature type="compositionally biased region" description="Polar residues" evidence="1">
    <location>
        <begin position="398"/>
        <end position="409"/>
    </location>
</feature>
<dbReference type="SUPFAM" id="SSF103473">
    <property type="entry name" value="MFS general substrate transporter"/>
    <property type="match status" value="1"/>
</dbReference>
<feature type="transmembrane region" description="Helical" evidence="2">
    <location>
        <begin position="232"/>
        <end position="251"/>
    </location>
</feature>
<dbReference type="InterPro" id="IPR050327">
    <property type="entry name" value="Proton-linked_MCT"/>
</dbReference>
<feature type="compositionally biased region" description="Basic and acidic residues" evidence="1">
    <location>
        <begin position="366"/>
        <end position="378"/>
    </location>
</feature>
<feature type="compositionally biased region" description="Basic and acidic residues" evidence="1">
    <location>
        <begin position="119"/>
        <end position="135"/>
    </location>
</feature>
<feature type="transmembrane region" description="Helical" evidence="2">
    <location>
        <begin position="82"/>
        <end position="106"/>
    </location>
</feature>
<dbReference type="InterPro" id="IPR036259">
    <property type="entry name" value="MFS_trans_sf"/>
</dbReference>
<keyword evidence="2" id="KW-0472">Membrane</keyword>
<dbReference type="PANTHER" id="PTHR11360:SF251">
    <property type="entry name" value="MAJOR FACILITATOR SUPERFAMILY (MFS) PROFILE DOMAIN-CONTAINING PROTEIN"/>
    <property type="match status" value="1"/>
</dbReference>
<feature type="transmembrane region" description="Helical" evidence="2">
    <location>
        <begin position="263"/>
        <end position="283"/>
    </location>
</feature>
<feature type="transmembrane region" description="Helical" evidence="2">
    <location>
        <begin position="188"/>
        <end position="207"/>
    </location>
</feature>
<feature type="transmembrane region" description="Helical" evidence="2">
    <location>
        <begin position="322"/>
        <end position="342"/>
    </location>
</feature>
<feature type="transmembrane region" description="Helical" evidence="2">
    <location>
        <begin position="55"/>
        <end position="76"/>
    </location>
</feature>
<feature type="transmembrane region" description="Helical" evidence="2">
    <location>
        <begin position="289"/>
        <end position="310"/>
    </location>
</feature>
<evidence type="ECO:0008006" key="5">
    <source>
        <dbReference type="Google" id="ProtNLM"/>
    </source>
</evidence>
<name>A0AAD9MPY7_9ANNE</name>
<organism evidence="3 4">
    <name type="scientific">Paralvinella palmiformis</name>
    <dbReference type="NCBI Taxonomy" id="53620"/>
    <lineage>
        <taxon>Eukaryota</taxon>
        <taxon>Metazoa</taxon>
        <taxon>Spiralia</taxon>
        <taxon>Lophotrochozoa</taxon>
        <taxon>Annelida</taxon>
        <taxon>Polychaeta</taxon>
        <taxon>Sedentaria</taxon>
        <taxon>Canalipalpata</taxon>
        <taxon>Terebellida</taxon>
        <taxon>Terebelliformia</taxon>
        <taxon>Alvinellidae</taxon>
        <taxon>Paralvinella</taxon>
    </lineage>
</organism>
<dbReference type="InterPro" id="IPR011701">
    <property type="entry name" value="MFS"/>
</dbReference>
<accession>A0AAD9MPY7</accession>
<gene>
    <name evidence="3" type="ORF">LSH36_1061g00013</name>
</gene>
<evidence type="ECO:0000313" key="4">
    <source>
        <dbReference type="Proteomes" id="UP001208570"/>
    </source>
</evidence>
<feature type="compositionally biased region" description="Low complexity" evidence="1">
    <location>
        <begin position="380"/>
        <end position="390"/>
    </location>
</feature>
<keyword evidence="2" id="KW-0812">Transmembrane</keyword>
<feature type="compositionally biased region" description="Acidic residues" evidence="1">
    <location>
        <begin position="136"/>
        <end position="148"/>
    </location>
</feature>
<evidence type="ECO:0000256" key="1">
    <source>
        <dbReference type="SAM" id="MobiDB-lite"/>
    </source>
</evidence>
<sequence length="536" mass="58317">MTFALLYAVATTLSAFAPTIGSLYFIYSALTGLGDSGMYLAGVTTIQRLFNRNRGLATGVAGLGFPIGVIIHPLHAQLFLDLYGVSGVFLMHGAISFHALIFAFALKTPPRLRQVSQDDAGKHNYDNKDDHIGDCHDDDDDDDDDGNGDDGGGKKLQLDNCNLKQASPKKAKCHKLSNYFRQLVDFSILRNAVFALTVIHYTLLWQVRLGVVTQIVNCAKFRGIPVNEASHLLSLSGLISLCMTVVSAVVMNSSCLNPALYSGLAALCLASSAFGCAFSHSYATFCGSAAVLGFADGIAAANLPLVVLHAVGLKKFPKGMGLLWMLLTPSAMGSAPFVGWMVDRFQSYMAAFVILGMLGVPERGDTDSSCHVDGRDDSNTQDSNNSSGDTNDQESDNSDNVISSYGSENLSDDDGEELDIRKDFADWTMRNACTRTAFQEAIGILRGHWHHLGSYVRSQAFGQEPIASSFVMSIPDLLSYRDIIGDSADSTCFNREDISRHDSRSASDKSNLFDPEIDLTHVEIHRESLWLKKFRR</sequence>
<keyword evidence="4" id="KW-1185">Reference proteome</keyword>
<evidence type="ECO:0000256" key="2">
    <source>
        <dbReference type="SAM" id="Phobius"/>
    </source>
</evidence>